<dbReference type="InterPro" id="IPR007920">
    <property type="entry name" value="UPF0223"/>
</dbReference>
<dbReference type="Gene3D" id="1.10.220.80">
    <property type="entry name" value="BH2638-like"/>
    <property type="match status" value="1"/>
</dbReference>
<dbReference type="EMBL" id="MAWT01000043">
    <property type="protein sequence ID" value="OCM70777.1"/>
    <property type="molecule type" value="Genomic_DNA"/>
</dbReference>
<dbReference type="SUPFAM" id="SSF158504">
    <property type="entry name" value="BH2638-like"/>
    <property type="match status" value="1"/>
</dbReference>
<dbReference type="NCBIfam" id="NF003353">
    <property type="entry name" value="PRK04387.1"/>
    <property type="match status" value="1"/>
</dbReference>
<evidence type="ECO:0000313" key="3">
    <source>
        <dbReference type="EMBL" id="OCM70777.1"/>
    </source>
</evidence>
<dbReference type="Pfam" id="PF05256">
    <property type="entry name" value="UPF0223"/>
    <property type="match status" value="1"/>
</dbReference>
<reference evidence="3 6" key="2">
    <citation type="journal article" date="2016" name="Sci. Rep.">
        <title>Serotype IV Streptococcus agalactiae ST-452 has arisen from large genomic recombination events between CC23 and the hypervirulent CC17 lineages.</title>
        <authorList>
            <person name="Campisi E."/>
            <person name="Rinaudo C.D."/>
            <person name="Donati C."/>
            <person name="Barucco M."/>
            <person name="Torricelli G."/>
            <person name="Edwards M.S."/>
            <person name="Baker C.J."/>
            <person name="Margarit I."/>
            <person name="Rosini R."/>
        </authorList>
    </citation>
    <scope>NUCLEOTIDE SEQUENCE [LARGE SCALE GENOMIC DNA]</scope>
    <source>
        <strain evidence="3 6">CZ-PW-140</strain>
    </source>
</reference>
<dbReference type="Proteomes" id="UP000093122">
    <property type="component" value="Unassembled WGS sequence"/>
</dbReference>
<gene>
    <name evidence="3" type="ORF">AX245_04355</name>
    <name evidence="4" type="ORF">C4618_08745</name>
    <name evidence="2" type="ORF">WA45_01865</name>
</gene>
<accession>A0A0E1EH70</accession>
<reference evidence="2 5" key="1">
    <citation type="journal article" date="2015" name="PLoS ONE">
        <title>Genomic analysis reveals the molecular basis for capsule loss in the group B streptococcus population.</title>
        <authorList>
            <consortium name="DEVANI Consortium"/>
            <person name="Rosini R."/>
            <person name="Campisi E."/>
            <person name="De Chiara M."/>
            <person name="Tettelin H."/>
            <person name="Rinaudo D."/>
            <person name="Toniolo C."/>
            <person name="Metruccio M."/>
            <person name="Guidotti S."/>
            <person name="Sorensen U.B."/>
            <person name="Kilian M."/>
            <person name="Ramirez M."/>
            <person name="Janulczyk R."/>
            <person name="Donati C."/>
            <person name="Grandi G."/>
            <person name="Margarit I."/>
        </authorList>
    </citation>
    <scope>NUCLEOTIDE SEQUENCE [LARGE SCALE GENOMIC DNA]</scope>
    <source>
        <strain evidence="2 5">ES-PW-063</strain>
    </source>
</reference>
<dbReference type="HAMAP" id="MF_01041">
    <property type="entry name" value="UPF0223"/>
    <property type="match status" value="1"/>
</dbReference>
<dbReference type="Proteomes" id="UP000256718">
    <property type="component" value="Unassembled WGS sequence"/>
</dbReference>
<dbReference type="EMBL" id="LCVB01000013">
    <property type="protein sequence ID" value="KLJ30606.1"/>
    <property type="molecule type" value="Genomic_DNA"/>
</dbReference>
<evidence type="ECO:0000313" key="7">
    <source>
        <dbReference type="Proteomes" id="UP000256718"/>
    </source>
</evidence>
<dbReference type="Proteomes" id="UP000035174">
    <property type="component" value="Unassembled WGS sequence"/>
</dbReference>
<evidence type="ECO:0000313" key="6">
    <source>
        <dbReference type="Proteomes" id="UP000093122"/>
    </source>
</evidence>
<dbReference type="EMBL" id="QHGZ01000184">
    <property type="protein sequence ID" value="RDY79794.1"/>
    <property type="molecule type" value="Genomic_DNA"/>
</dbReference>
<dbReference type="AlphaFoldDB" id="A0A0E1EH70"/>
<organism evidence="4 7">
    <name type="scientific">Streptococcus agalactiae</name>
    <dbReference type="NCBI Taxonomy" id="1311"/>
    <lineage>
        <taxon>Bacteria</taxon>
        <taxon>Bacillati</taxon>
        <taxon>Bacillota</taxon>
        <taxon>Bacilli</taxon>
        <taxon>Lactobacillales</taxon>
        <taxon>Streptococcaceae</taxon>
        <taxon>Streptococcus</taxon>
    </lineage>
</organism>
<evidence type="ECO:0000313" key="4">
    <source>
        <dbReference type="EMBL" id="RDY79794.1"/>
    </source>
</evidence>
<evidence type="ECO:0000313" key="2">
    <source>
        <dbReference type="EMBL" id="KLJ30606.1"/>
    </source>
</evidence>
<name>A0A0E1EH70_STRAG</name>
<dbReference type="InterPro" id="IPR023324">
    <property type="entry name" value="BH2638-like_sf"/>
</dbReference>
<dbReference type="SMR" id="A0A0E1EH70"/>
<dbReference type="PIRSF" id="PIRSF037260">
    <property type="entry name" value="UPF0223"/>
    <property type="match status" value="1"/>
</dbReference>
<dbReference type="OMA" id="SYDWSTQ"/>
<comment type="caution">
    <text evidence="4">The sequence shown here is derived from an EMBL/GenBank/DDBJ whole genome shotgun (WGS) entry which is preliminary data.</text>
</comment>
<dbReference type="RefSeq" id="WP_000625903.1">
    <property type="nucleotide sequence ID" value="NZ_AP018935.1"/>
</dbReference>
<reference evidence="4 7" key="3">
    <citation type="journal article" date="2018" name="Emerg. Microbes Infect.">
        <title>Phenotypic and molecular analysis of nontypeable Group B streptococci: identification of cps2a and hybrid cps2a/cps5 Group B streptococcal capsule gene clusters.</title>
        <authorList>
            <person name="Alhhazmi A."/>
            <person name="Tyrrell G.J."/>
        </authorList>
    </citation>
    <scope>NUCLEOTIDE SEQUENCE [LARGE SCALE GENOMIC DNA]</scope>
    <source>
        <strain evidence="4 7">PLGBS17</strain>
    </source>
</reference>
<proteinExistence type="inferred from homology"/>
<evidence type="ECO:0000313" key="5">
    <source>
        <dbReference type="Proteomes" id="UP000035174"/>
    </source>
</evidence>
<protein>
    <recommendedName>
        <fullName evidence="1">UPF0223 protein AX245_04355</fullName>
    </recommendedName>
</protein>
<evidence type="ECO:0000256" key="1">
    <source>
        <dbReference type="HAMAP-Rule" id="MF_01041"/>
    </source>
</evidence>
<dbReference type="KEGG" id="sage:EN72_05565"/>
<sequence>MISSNYSYPLDPSWNTEDITKVLRFLNQVEHAYENSIKVDDLLDSYKEFKKVVKSKAQEKQIDREFQRTSGYSTYQAVKAAQQQAKGFISLGR</sequence>
<comment type="similarity">
    <text evidence="1">Belongs to the UPF0223 family.</text>
</comment>